<comment type="caution">
    <text evidence="7">The sequence shown here is derived from an EMBL/GenBank/DDBJ whole genome shotgun (WGS) entry which is preliminary data.</text>
</comment>
<keyword evidence="3" id="KW-0285">Flavoprotein</keyword>
<comment type="similarity">
    <text evidence="2">Belongs to the GMC oxidoreductase family.</text>
</comment>
<dbReference type="AlphaFoldDB" id="A0A8H6E4U6"/>
<evidence type="ECO:0000256" key="4">
    <source>
        <dbReference type="ARBA" id="ARBA00022827"/>
    </source>
</evidence>
<dbReference type="Proteomes" id="UP000541154">
    <property type="component" value="Unassembled WGS sequence"/>
</dbReference>
<protein>
    <recommendedName>
        <fullName evidence="6">Glucose-methanol-choline oxidoreductase C-terminal domain-containing protein</fullName>
    </recommendedName>
</protein>
<dbReference type="InterPro" id="IPR036188">
    <property type="entry name" value="FAD/NAD-bd_sf"/>
</dbReference>
<feature type="domain" description="Glucose-methanol-choline oxidoreductase C-terminal" evidence="6">
    <location>
        <begin position="276"/>
        <end position="323"/>
    </location>
</feature>
<sequence>MPLISDYVIVGGGTAGLVVATQLLEDHQVRVVVLDSAYRNLAGTDLGWQPKTVPQVVVYNRELEHAAGGVLGGSSVINGSFPGNGLIQVTYTALKEKGNHDLIRAGNETFQKKGYEYTGEFIAHESACTHPYTAAIDPISGKRSSANSQYATALSGRANVTIEYWRPGRLSNLGILVLIENPNVGENLQNRLMSIVAILLSTGKAKNVAFGILVLAFARLIEQDQESLLVKHGLFDQQQEKVISSIFQSPGHASAAFLFSKATSDLTITGVIPSYPFSRGNIHISSADPNAQPTLDPRFFTHELDIEITARHVQTLHELPSSTALKPYFQLTASPGDLETIKESLRKNSVR</sequence>
<dbReference type="GO" id="GO:0050660">
    <property type="term" value="F:flavin adenine dinucleotide binding"/>
    <property type="evidence" value="ECO:0007669"/>
    <property type="project" value="InterPro"/>
</dbReference>
<dbReference type="Gene3D" id="3.50.50.60">
    <property type="entry name" value="FAD/NAD(P)-binding domain"/>
    <property type="match status" value="2"/>
</dbReference>
<dbReference type="SUPFAM" id="SSF51905">
    <property type="entry name" value="FAD/NAD(P)-binding domain"/>
    <property type="match status" value="1"/>
</dbReference>
<gene>
    <name evidence="7" type="ORF">ETB97_002757</name>
</gene>
<dbReference type="Gene3D" id="3.30.560.10">
    <property type="entry name" value="Glucose Oxidase, domain 3"/>
    <property type="match status" value="1"/>
</dbReference>
<evidence type="ECO:0000259" key="6">
    <source>
        <dbReference type="Pfam" id="PF05199"/>
    </source>
</evidence>
<dbReference type="EMBL" id="SPNV01000161">
    <property type="protein sequence ID" value="KAF5859516.1"/>
    <property type="molecule type" value="Genomic_DNA"/>
</dbReference>
<dbReference type="PANTHER" id="PTHR11552:SF201">
    <property type="entry name" value="GLUCOSE-METHANOL-CHOLINE OXIDOREDUCTASE N-TERMINAL DOMAIN-CONTAINING PROTEIN"/>
    <property type="match status" value="1"/>
</dbReference>
<evidence type="ECO:0000256" key="2">
    <source>
        <dbReference type="ARBA" id="ARBA00010790"/>
    </source>
</evidence>
<dbReference type="SUPFAM" id="SSF54373">
    <property type="entry name" value="FAD-linked reductases, C-terminal domain"/>
    <property type="match status" value="1"/>
</dbReference>
<name>A0A8H6E4U6_PETAA</name>
<dbReference type="InterPro" id="IPR007867">
    <property type="entry name" value="GMC_OxRtase_C"/>
</dbReference>
<reference evidence="7 8" key="1">
    <citation type="submission" date="2019-04" db="EMBL/GenBank/DDBJ databases">
        <title>Aspergillus burnettii sp. nov., novel species from soil in southeast Queensland.</title>
        <authorList>
            <person name="Gilchrist C.L.M."/>
            <person name="Pitt J.I."/>
            <person name="Lange L."/>
            <person name="Lacey H.J."/>
            <person name="Vuong D."/>
            <person name="Midgley D.J."/>
            <person name="Greenfield P."/>
            <person name="Bradbury M."/>
            <person name="Lacey E."/>
            <person name="Busk P.K."/>
            <person name="Pilgaard B."/>
            <person name="Chooi Y.H."/>
            <person name="Piggott A.M."/>
        </authorList>
    </citation>
    <scope>NUCLEOTIDE SEQUENCE [LARGE SCALE GENOMIC DNA]</scope>
    <source>
        <strain evidence="7 8">FRR 5400</strain>
    </source>
</reference>
<dbReference type="GO" id="GO:0016614">
    <property type="term" value="F:oxidoreductase activity, acting on CH-OH group of donors"/>
    <property type="evidence" value="ECO:0007669"/>
    <property type="project" value="InterPro"/>
</dbReference>
<evidence type="ECO:0000256" key="3">
    <source>
        <dbReference type="ARBA" id="ARBA00022630"/>
    </source>
</evidence>
<proteinExistence type="inferred from homology"/>
<evidence type="ECO:0000256" key="1">
    <source>
        <dbReference type="ARBA" id="ARBA00001974"/>
    </source>
</evidence>
<comment type="cofactor">
    <cofactor evidence="1">
        <name>FAD</name>
        <dbReference type="ChEBI" id="CHEBI:57692"/>
    </cofactor>
</comment>
<dbReference type="Pfam" id="PF05199">
    <property type="entry name" value="GMC_oxred_C"/>
    <property type="match status" value="1"/>
</dbReference>
<keyword evidence="4" id="KW-0274">FAD</keyword>
<evidence type="ECO:0000256" key="5">
    <source>
        <dbReference type="ARBA" id="ARBA00023002"/>
    </source>
</evidence>
<organism evidence="7 8">
    <name type="scientific">Petromyces alliaceus</name>
    <name type="common">Aspergillus alliaceus</name>
    <dbReference type="NCBI Taxonomy" id="209559"/>
    <lineage>
        <taxon>Eukaryota</taxon>
        <taxon>Fungi</taxon>
        <taxon>Dikarya</taxon>
        <taxon>Ascomycota</taxon>
        <taxon>Pezizomycotina</taxon>
        <taxon>Eurotiomycetes</taxon>
        <taxon>Eurotiomycetidae</taxon>
        <taxon>Eurotiales</taxon>
        <taxon>Aspergillaceae</taxon>
        <taxon>Aspergillus</taxon>
        <taxon>Aspergillus subgen. Circumdati</taxon>
    </lineage>
</organism>
<dbReference type="PANTHER" id="PTHR11552">
    <property type="entry name" value="GLUCOSE-METHANOL-CHOLINE GMC OXIDOREDUCTASE"/>
    <property type="match status" value="1"/>
</dbReference>
<dbReference type="InterPro" id="IPR012132">
    <property type="entry name" value="GMC_OxRdtase"/>
</dbReference>
<evidence type="ECO:0000313" key="7">
    <source>
        <dbReference type="EMBL" id="KAF5859516.1"/>
    </source>
</evidence>
<accession>A0A8H6E4U6</accession>
<keyword evidence="8" id="KW-1185">Reference proteome</keyword>
<keyword evidence="5" id="KW-0560">Oxidoreductase</keyword>
<evidence type="ECO:0000313" key="8">
    <source>
        <dbReference type="Proteomes" id="UP000541154"/>
    </source>
</evidence>